<accession>C7N765</accession>
<dbReference type="HOGENOM" id="CLU_1320190_0_0_11"/>
<dbReference type="InterPro" id="IPR013216">
    <property type="entry name" value="Methyltransf_11"/>
</dbReference>
<evidence type="ECO:0000313" key="3">
    <source>
        <dbReference type="Proteomes" id="UP000002026"/>
    </source>
</evidence>
<dbReference type="EMBL" id="CP001684">
    <property type="protein sequence ID" value="ACV22750.1"/>
    <property type="molecule type" value="Genomic_DNA"/>
</dbReference>
<dbReference type="Gene3D" id="3.40.50.150">
    <property type="entry name" value="Vaccinia Virus protein VP39"/>
    <property type="match status" value="1"/>
</dbReference>
<dbReference type="Pfam" id="PF08241">
    <property type="entry name" value="Methyltransf_11"/>
    <property type="match status" value="1"/>
</dbReference>
<evidence type="ECO:0000259" key="1">
    <source>
        <dbReference type="Pfam" id="PF08241"/>
    </source>
</evidence>
<name>C7N765_SLAHD</name>
<dbReference type="GO" id="GO:0008757">
    <property type="term" value="F:S-adenosylmethionine-dependent methyltransferase activity"/>
    <property type="evidence" value="ECO:0007669"/>
    <property type="project" value="InterPro"/>
</dbReference>
<evidence type="ECO:0000313" key="2">
    <source>
        <dbReference type="EMBL" id="ACV22750.1"/>
    </source>
</evidence>
<dbReference type="SUPFAM" id="SSF53335">
    <property type="entry name" value="S-adenosyl-L-methionine-dependent methyltransferases"/>
    <property type="match status" value="1"/>
</dbReference>
<proteinExistence type="predicted"/>
<sequence>MPKPATKQDLIAADAARDIAVCGLSLSAWQPTSHADKGAHDPTPTFYFVLEELFAHVAFSEESHLLDVGCGSGRVLAYFLEQGFPGRATGVELDANLARRCRAWTSRFPSVDVVEGDVLDLPFADYTDFYLFNPFDTFVLERFIPKVEREATGAVTVIHMSDNGETYSYLGRPGWQRLAEGRIRTHAGIAAYESPQHYTVWRFEPPTP</sequence>
<dbReference type="Proteomes" id="UP000002026">
    <property type="component" value="Chromosome"/>
</dbReference>
<dbReference type="eggNOG" id="COG2890">
    <property type="taxonomic scope" value="Bacteria"/>
</dbReference>
<feature type="domain" description="Methyltransferase type 11" evidence="1">
    <location>
        <begin position="66"/>
        <end position="131"/>
    </location>
</feature>
<dbReference type="AlphaFoldDB" id="C7N765"/>
<protein>
    <submittedName>
        <fullName evidence="2">Methylase involved in ubiquinone/menaquinone biosynthesis</fullName>
    </submittedName>
</protein>
<keyword evidence="3" id="KW-1185">Reference proteome</keyword>
<dbReference type="KEGG" id="shi:Shel_17310"/>
<keyword evidence="2" id="KW-0830">Ubiquinone</keyword>
<reference evidence="2 3" key="1">
    <citation type="journal article" date="2009" name="Stand. Genomic Sci.">
        <title>Complete genome sequence of Slackia heliotrinireducens type strain (RHS 1).</title>
        <authorList>
            <person name="Pukall R."/>
            <person name="Lapidus A."/>
            <person name="Nolan M."/>
            <person name="Copeland A."/>
            <person name="Glavina Del Rio T."/>
            <person name="Lucas S."/>
            <person name="Chen F."/>
            <person name="Tice H."/>
            <person name="Cheng J.F."/>
            <person name="Chertkov O."/>
            <person name="Bruce D."/>
            <person name="Goodwin L."/>
            <person name="Kuske C."/>
            <person name="Brettin T."/>
            <person name="Detter J.C."/>
            <person name="Han C."/>
            <person name="Pitluck S."/>
            <person name="Pati A."/>
            <person name="Mavrommatis K."/>
            <person name="Ivanova N."/>
            <person name="Ovchinnikova G."/>
            <person name="Chen A."/>
            <person name="Palaniappan K."/>
            <person name="Schneider S."/>
            <person name="Rohde M."/>
            <person name="Chain P."/>
            <person name="D'haeseleer P."/>
            <person name="Goker M."/>
            <person name="Bristow J."/>
            <person name="Eisen J.A."/>
            <person name="Markowitz V."/>
            <person name="Kyrpides N.C."/>
            <person name="Klenk H.P."/>
            <person name="Hugenholtz P."/>
        </authorList>
    </citation>
    <scope>NUCLEOTIDE SEQUENCE [LARGE SCALE GENOMIC DNA]</scope>
    <source>
        <strain evidence="3">ATCC 29202 / DSM 20476 / NCTC 11029 / RHS 1</strain>
    </source>
</reference>
<keyword evidence="2" id="KW-0489">Methyltransferase</keyword>
<dbReference type="RefSeq" id="WP_012798852.1">
    <property type="nucleotide sequence ID" value="NC_013165.1"/>
</dbReference>
<dbReference type="CDD" id="cd02440">
    <property type="entry name" value="AdoMet_MTases"/>
    <property type="match status" value="1"/>
</dbReference>
<keyword evidence="2" id="KW-0808">Transferase</keyword>
<dbReference type="InterPro" id="IPR029063">
    <property type="entry name" value="SAM-dependent_MTases_sf"/>
</dbReference>
<gene>
    <name evidence="2" type="ordered locus">Shel_17310</name>
</gene>
<organism evidence="2 3">
    <name type="scientific">Slackia heliotrinireducens (strain ATCC 29202 / DSM 20476 / NCTC 11029 / RHS 1)</name>
    <name type="common">Peptococcus heliotrinreducens</name>
    <dbReference type="NCBI Taxonomy" id="471855"/>
    <lineage>
        <taxon>Bacteria</taxon>
        <taxon>Bacillati</taxon>
        <taxon>Actinomycetota</taxon>
        <taxon>Coriobacteriia</taxon>
        <taxon>Eggerthellales</taxon>
        <taxon>Eggerthellaceae</taxon>
        <taxon>Slackia</taxon>
    </lineage>
</organism>
<dbReference type="GO" id="GO:0032259">
    <property type="term" value="P:methylation"/>
    <property type="evidence" value="ECO:0007669"/>
    <property type="project" value="UniProtKB-KW"/>
</dbReference>